<keyword evidence="5" id="KW-0186">Copper</keyword>
<dbReference type="InterPro" id="IPR008972">
    <property type="entry name" value="Cupredoxin"/>
</dbReference>
<dbReference type="PROSITE" id="PS51318">
    <property type="entry name" value="TAT"/>
    <property type="match status" value="1"/>
</dbReference>
<evidence type="ECO:0000313" key="9">
    <source>
        <dbReference type="Proteomes" id="UP000296706"/>
    </source>
</evidence>
<evidence type="ECO:0000256" key="2">
    <source>
        <dbReference type="ARBA" id="ARBA00022448"/>
    </source>
</evidence>
<dbReference type="Proteomes" id="UP000296706">
    <property type="component" value="Chromosome"/>
</dbReference>
<dbReference type="PANTHER" id="PTHR34192">
    <property type="entry name" value="PLASTOCYANIN MAJOR ISOFORM, CHLOROPLASTIC-RELATED"/>
    <property type="match status" value="1"/>
</dbReference>
<dbReference type="PROSITE" id="PS51257">
    <property type="entry name" value="PROKAR_LIPOPROTEIN"/>
    <property type="match status" value="1"/>
</dbReference>
<evidence type="ECO:0000259" key="7">
    <source>
        <dbReference type="Pfam" id="PF00127"/>
    </source>
</evidence>
<dbReference type="InterPro" id="IPR028871">
    <property type="entry name" value="BlueCu_1_BS"/>
</dbReference>
<reference evidence="8 9" key="1">
    <citation type="journal article" date="2019" name="Nat. Commun.">
        <title>A new type of DNA phosphorothioation-based antiviral system in archaea.</title>
        <authorList>
            <person name="Xiong L."/>
            <person name="Liu S."/>
            <person name="Chen S."/>
            <person name="Xiao Y."/>
            <person name="Zhu B."/>
            <person name="Gao Y."/>
            <person name="Zhang Y."/>
            <person name="Chen B."/>
            <person name="Luo J."/>
            <person name="Deng Z."/>
            <person name="Chen X."/>
            <person name="Wang L."/>
            <person name="Chen S."/>
        </authorList>
    </citation>
    <scope>NUCLEOTIDE SEQUENCE [LARGE SCALE GENOMIC DNA]</scope>
    <source>
        <strain evidence="8 9">CBA1105</strain>
    </source>
</reference>
<dbReference type="GO" id="GO:0009055">
    <property type="term" value="F:electron transfer activity"/>
    <property type="evidence" value="ECO:0007669"/>
    <property type="project" value="InterPro"/>
</dbReference>
<dbReference type="PANTHER" id="PTHR34192:SF10">
    <property type="entry name" value="PLASTOCYANIN MAJOR ISOFORM, CHLOROPLASTIC-RELATED"/>
    <property type="match status" value="1"/>
</dbReference>
<evidence type="ECO:0000256" key="6">
    <source>
        <dbReference type="ARBA" id="ARBA00023136"/>
    </source>
</evidence>
<dbReference type="EMBL" id="CP031310">
    <property type="protein sequence ID" value="QCC52774.1"/>
    <property type="molecule type" value="Genomic_DNA"/>
</dbReference>
<organism evidence="8 9">
    <name type="scientific">Halapricum salinum</name>
    <dbReference type="NCBI Taxonomy" id="1457250"/>
    <lineage>
        <taxon>Archaea</taxon>
        <taxon>Methanobacteriati</taxon>
        <taxon>Methanobacteriota</taxon>
        <taxon>Stenosarchaea group</taxon>
        <taxon>Halobacteria</taxon>
        <taxon>Halobacteriales</taxon>
        <taxon>Haloarculaceae</taxon>
        <taxon>Halapricum</taxon>
    </lineage>
</organism>
<dbReference type="GO" id="GO:0016020">
    <property type="term" value="C:membrane"/>
    <property type="evidence" value="ECO:0007669"/>
    <property type="project" value="UniProtKB-SubCell"/>
</dbReference>
<keyword evidence="9" id="KW-1185">Reference proteome</keyword>
<dbReference type="InterPro" id="IPR000923">
    <property type="entry name" value="BlueCu_1"/>
</dbReference>
<dbReference type="InterPro" id="IPR006311">
    <property type="entry name" value="TAT_signal"/>
</dbReference>
<proteinExistence type="predicted"/>
<sequence length="144" mass="14834">MAHDKALDRRTLLRSTGGVLAGAALAGCGGDGGGNGNGGGDGNTVSAVNYAFEPDEITIAVGETVTWEFESGGHNVCAYPEMFPDIVSIPEGADPFGTMSADGSAYEPVDPGEVFEHTFETAGEYTYVCGPHVNQDMIGTVIVE</sequence>
<accession>A0A4D6HFD8</accession>
<keyword evidence="4" id="KW-0249">Electron transport</keyword>
<dbReference type="RefSeq" id="WP_049993094.1">
    <property type="nucleotide sequence ID" value="NZ_CP031310.1"/>
</dbReference>
<dbReference type="PROSITE" id="PS00196">
    <property type="entry name" value="COPPER_BLUE"/>
    <property type="match status" value="1"/>
</dbReference>
<dbReference type="STRING" id="1457250.GCA_000755225_02224"/>
<evidence type="ECO:0000256" key="3">
    <source>
        <dbReference type="ARBA" id="ARBA00022723"/>
    </source>
</evidence>
<evidence type="ECO:0000256" key="4">
    <source>
        <dbReference type="ARBA" id="ARBA00022982"/>
    </source>
</evidence>
<keyword evidence="2" id="KW-0813">Transport</keyword>
<keyword evidence="6" id="KW-0472">Membrane</keyword>
<evidence type="ECO:0000313" key="8">
    <source>
        <dbReference type="EMBL" id="QCC52774.1"/>
    </source>
</evidence>
<dbReference type="KEGG" id="hsn:DV733_16715"/>
<dbReference type="GO" id="GO:0005507">
    <property type="term" value="F:copper ion binding"/>
    <property type="evidence" value="ECO:0007669"/>
    <property type="project" value="InterPro"/>
</dbReference>
<comment type="subcellular location">
    <subcellularLocation>
        <location evidence="1">Membrane</location>
    </subcellularLocation>
</comment>
<dbReference type="Pfam" id="PF00127">
    <property type="entry name" value="Copper-bind"/>
    <property type="match status" value="1"/>
</dbReference>
<dbReference type="AlphaFoldDB" id="A0A4D6HFD8"/>
<dbReference type="OrthoDB" id="186995at2157"/>
<evidence type="ECO:0000256" key="1">
    <source>
        <dbReference type="ARBA" id="ARBA00004370"/>
    </source>
</evidence>
<gene>
    <name evidence="8" type="ORF">DV733_16715</name>
</gene>
<dbReference type="SUPFAM" id="SSF49503">
    <property type="entry name" value="Cupredoxins"/>
    <property type="match status" value="1"/>
</dbReference>
<keyword evidence="3" id="KW-0479">Metal-binding</keyword>
<protein>
    <submittedName>
        <fullName evidence="8">Halocyanin</fullName>
    </submittedName>
</protein>
<feature type="domain" description="Blue (type 1) copper" evidence="7">
    <location>
        <begin position="47"/>
        <end position="144"/>
    </location>
</feature>
<dbReference type="Gene3D" id="2.60.40.420">
    <property type="entry name" value="Cupredoxins - blue copper proteins"/>
    <property type="match status" value="1"/>
</dbReference>
<evidence type="ECO:0000256" key="5">
    <source>
        <dbReference type="ARBA" id="ARBA00023008"/>
    </source>
</evidence>
<name>A0A4D6HFD8_9EURY</name>
<dbReference type="GeneID" id="39849536"/>